<dbReference type="InterPro" id="IPR001647">
    <property type="entry name" value="HTH_TetR"/>
</dbReference>
<evidence type="ECO:0000259" key="3">
    <source>
        <dbReference type="PROSITE" id="PS50977"/>
    </source>
</evidence>
<dbReference type="Pfam" id="PF17929">
    <property type="entry name" value="TetR_C_34"/>
    <property type="match status" value="1"/>
</dbReference>
<keyword evidence="1 2" id="KW-0238">DNA-binding</keyword>
<dbReference type="RefSeq" id="WP_326567687.1">
    <property type="nucleotide sequence ID" value="NZ_CP142149.1"/>
</dbReference>
<keyword evidence="5" id="KW-1185">Reference proteome</keyword>
<dbReference type="Proteomes" id="UP001330812">
    <property type="component" value="Chromosome"/>
</dbReference>
<organism evidence="4 5">
    <name type="scientific">Amycolatopsis rhabdoformis</name>
    <dbReference type="NCBI Taxonomy" id="1448059"/>
    <lineage>
        <taxon>Bacteria</taxon>
        <taxon>Bacillati</taxon>
        <taxon>Actinomycetota</taxon>
        <taxon>Actinomycetes</taxon>
        <taxon>Pseudonocardiales</taxon>
        <taxon>Pseudonocardiaceae</taxon>
        <taxon>Amycolatopsis</taxon>
    </lineage>
</organism>
<dbReference type="PANTHER" id="PTHR30055">
    <property type="entry name" value="HTH-TYPE TRANSCRIPTIONAL REGULATOR RUTR"/>
    <property type="match status" value="1"/>
</dbReference>
<dbReference type="EMBL" id="CP142149">
    <property type="protein sequence ID" value="WSE28688.1"/>
    <property type="molecule type" value="Genomic_DNA"/>
</dbReference>
<evidence type="ECO:0000256" key="2">
    <source>
        <dbReference type="PROSITE-ProRule" id="PRU00335"/>
    </source>
</evidence>
<evidence type="ECO:0000313" key="4">
    <source>
        <dbReference type="EMBL" id="WSE28688.1"/>
    </source>
</evidence>
<feature type="DNA-binding region" description="H-T-H motif" evidence="2">
    <location>
        <begin position="36"/>
        <end position="55"/>
    </location>
</feature>
<dbReference type="InterPro" id="IPR009057">
    <property type="entry name" value="Homeodomain-like_sf"/>
</dbReference>
<protein>
    <submittedName>
        <fullName evidence="4">TetR family transcriptional regulator</fullName>
    </submittedName>
</protein>
<feature type="domain" description="HTH tetR-type" evidence="3">
    <location>
        <begin position="12"/>
        <end position="73"/>
    </location>
</feature>
<dbReference type="PANTHER" id="PTHR30055:SF178">
    <property type="entry name" value="POSSIBLE TRANSCRIPTIONAL REGULATORY PROTEIN"/>
    <property type="match status" value="1"/>
</dbReference>
<sequence>MHRRARSEEAKLQRAEDLLAAARRLATDLGGVRHVTLAAVTEAAGLHPSAVRRYFASREELFLELAERGWEEWRDLVTARLTGSHDLPPAALADVLSTTIVTLPLFCDLLTHVSLSLEGDVSVDRARQYKTRSFKAYDAMAAALVTAGTLTAAQVHDVLAALLGTTSYFWQLSHPTATLAELYRQEPRWSHSALDFEPRLTRLLRATAEGIAGG</sequence>
<dbReference type="Pfam" id="PF00440">
    <property type="entry name" value="TetR_N"/>
    <property type="match status" value="1"/>
</dbReference>
<dbReference type="SUPFAM" id="SSF46689">
    <property type="entry name" value="Homeodomain-like"/>
    <property type="match status" value="1"/>
</dbReference>
<gene>
    <name evidence="4" type="ORF">VSH64_38585</name>
</gene>
<evidence type="ECO:0000313" key="5">
    <source>
        <dbReference type="Proteomes" id="UP001330812"/>
    </source>
</evidence>
<name>A0ABZ1I5C0_9PSEU</name>
<dbReference type="InterPro" id="IPR041483">
    <property type="entry name" value="TetR_C_34"/>
</dbReference>
<evidence type="ECO:0000256" key="1">
    <source>
        <dbReference type="ARBA" id="ARBA00023125"/>
    </source>
</evidence>
<dbReference type="PROSITE" id="PS50977">
    <property type="entry name" value="HTH_TETR_2"/>
    <property type="match status" value="1"/>
</dbReference>
<dbReference type="InterPro" id="IPR050109">
    <property type="entry name" value="HTH-type_TetR-like_transc_reg"/>
</dbReference>
<dbReference type="Gene3D" id="1.10.357.10">
    <property type="entry name" value="Tetracycline Repressor, domain 2"/>
    <property type="match status" value="1"/>
</dbReference>
<proteinExistence type="predicted"/>
<accession>A0ABZ1I5C0</accession>
<reference evidence="4 5" key="1">
    <citation type="journal article" date="2015" name="Int. J. Syst. Evol. Microbiol.">
        <title>Amycolatopsis rhabdoformis sp. nov., an actinomycete isolated from a tropical forest soil.</title>
        <authorList>
            <person name="Souza W.R."/>
            <person name="Silva R.E."/>
            <person name="Goodfellow M."/>
            <person name="Busarakam K."/>
            <person name="Figueiro F.S."/>
            <person name="Ferreira D."/>
            <person name="Rodrigues-Filho E."/>
            <person name="Moraes L.A.B."/>
            <person name="Zucchi T.D."/>
        </authorList>
    </citation>
    <scope>NUCLEOTIDE SEQUENCE [LARGE SCALE GENOMIC DNA]</scope>
    <source>
        <strain evidence="4 5">NCIMB 14900</strain>
    </source>
</reference>